<dbReference type="CDD" id="cd00160">
    <property type="entry name" value="RhoGEF"/>
    <property type="match status" value="1"/>
</dbReference>
<dbReference type="SUPFAM" id="SSF48065">
    <property type="entry name" value="DBL homology domain (DH-domain)"/>
    <property type="match status" value="1"/>
</dbReference>
<dbReference type="PROSITE" id="PS50010">
    <property type="entry name" value="DH_2"/>
    <property type="match status" value="1"/>
</dbReference>
<dbReference type="PANTHER" id="PTHR12673:SF263">
    <property type="entry name" value="PLECKSTRIN DOMAIN-CONTAINING PROTEIN"/>
    <property type="match status" value="1"/>
</dbReference>
<evidence type="ECO:0000256" key="1">
    <source>
        <dbReference type="SAM" id="MobiDB-lite"/>
    </source>
</evidence>
<feature type="compositionally biased region" description="Basic and acidic residues" evidence="1">
    <location>
        <begin position="459"/>
        <end position="468"/>
    </location>
</feature>
<name>A0ABQ8Z514_9EUKA</name>
<reference evidence="3" key="1">
    <citation type="submission" date="2022-08" db="EMBL/GenBank/DDBJ databases">
        <title>Novel sulfate-reducing endosymbionts in the free-living metamonad Anaeramoeba.</title>
        <authorList>
            <person name="Jerlstrom-Hultqvist J."/>
            <person name="Cepicka I."/>
            <person name="Gallot-Lavallee L."/>
            <person name="Salas-Leiva D."/>
            <person name="Curtis B.A."/>
            <person name="Zahonova K."/>
            <person name="Pipaliya S."/>
            <person name="Dacks J."/>
            <person name="Roger A.J."/>
        </authorList>
    </citation>
    <scope>NUCLEOTIDE SEQUENCE</scope>
    <source>
        <strain evidence="3">Schooner1</strain>
    </source>
</reference>
<organism evidence="3 4">
    <name type="scientific">Anaeramoeba flamelloides</name>
    <dbReference type="NCBI Taxonomy" id="1746091"/>
    <lineage>
        <taxon>Eukaryota</taxon>
        <taxon>Metamonada</taxon>
        <taxon>Anaeramoebidae</taxon>
        <taxon>Anaeramoeba</taxon>
    </lineage>
</organism>
<dbReference type="InterPro" id="IPR051092">
    <property type="entry name" value="FYVE_RhoGEF_PH"/>
</dbReference>
<dbReference type="Proteomes" id="UP001150062">
    <property type="component" value="Unassembled WGS sequence"/>
</dbReference>
<sequence length="588" mass="70574">MKKKKKKEKENEKEKENTKENTKENEKENEKEKEKEKEKEMKSQKDNTKTQDENKINEKEETNQQAQELIQQKKDESTLIINSDGDIILLQSQLRAFFQQKKYNSLLNRYLITKELETTERNYLNFIKFLLFARKEIKKKQILNKEELRKIFGDLKPIYNFNKTLFSEIKKCLNPNNSNSTISESFSELIPYMGIYIPYINTYNQRFLEIEKLKTTNKNFSKYLDTIPKNKKSNGLRLESIMIMPIQRLPRYTLLLRELIKYSKEDEKRLIEKTMKKIHIMTSKINEKKRSFENIMALYQIDQKLIVKNNFKLMSPSRYFIGKLNVVFMTTHIHVECVLLLFNDILLLCVIEKPIFFWKRGEEFYQLHYVFNLNRIKALTNLVNNNGGRSFSFHHKKNTFQFKFNKSKFDLEKTNLFLEKLKDAMSKRKEIIKKRKKVRKIHHEKTNISILIPNYENEKKNERQKDINQNKNKNKKASNGKGQNKIQSDNLHILENEEFVNDEEYNEDEDFEILKKNNLNSKKKRELLKKTSSWSLISNYDIPDKGECEKIITQINKTENINQYNQKMQPVMSMVSQVLNQTWLFTKK</sequence>
<comment type="caution">
    <text evidence="3">The sequence shown here is derived from an EMBL/GenBank/DDBJ whole genome shotgun (WGS) entry which is preliminary data.</text>
</comment>
<dbReference type="InterPro" id="IPR035899">
    <property type="entry name" value="DBL_dom_sf"/>
</dbReference>
<evidence type="ECO:0000313" key="3">
    <source>
        <dbReference type="EMBL" id="KAJ6251987.1"/>
    </source>
</evidence>
<dbReference type="SMART" id="SM00325">
    <property type="entry name" value="RhoGEF"/>
    <property type="match status" value="1"/>
</dbReference>
<feature type="region of interest" description="Disordered" evidence="1">
    <location>
        <begin position="1"/>
        <end position="70"/>
    </location>
</feature>
<evidence type="ECO:0000313" key="4">
    <source>
        <dbReference type="Proteomes" id="UP001150062"/>
    </source>
</evidence>
<protein>
    <submittedName>
        <fullName evidence="3">Faciogenital dysplasia protein</fullName>
    </submittedName>
</protein>
<proteinExistence type="predicted"/>
<dbReference type="EMBL" id="JAOAOG010000051">
    <property type="protein sequence ID" value="KAJ6251987.1"/>
    <property type="molecule type" value="Genomic_DNA"/>
</dbReference>
<feature type="region of interest" description="Disordered" evidence="1">
    <location>
        <begin position="459"/>
        <end position="488"/>
    </location>
</feature>
<dbReference type="InterPro" id="IPR000219">
    <property type="entry name" value="DH_dom"/>
</dbReference>
<feature type="domain" description="DH" evidence="2">
    <location>
        <begin position="108"/>
        <end position="288"/>
    </location>
</feature>
<dbReference type="PANTHER" id="PTHR12673">
    <property type="entry name" value="FACIOGENITAL DYSPLASIA PROTEIN"/>
    <property type="match status" value="1"/>
</dbReference>
<keyword evidence="4" id="KW-1185">Reference proteome</keyword>
<gene>
    <name evidence="3" type="ORF">M0813_14671</name>
</gene>
<feature type="compositionally biased region" description="Basic and acidic residues" evidence="1">
    <location>
        <begin position="8"/>
        <end position="62"/>
    </location>
</feature>
<dbReference type="Gene3D" id="1.20.900.10">
    <property type="entry name" value="Dbl homology (DH) domain"/>
    <property type="match status" value="1"/>
</dbReference>
<evidence type="ECO:0000259" key="2">
    <source>
        <dbReference type="PROSITE" id="PS50010"/>
    </source>
</evidence>
<dbReference type="Pfam" id="PF00621">
    <property type="entry name" value="RhoGEF"/>
    <property type="match status" value="1"/>
</dbReference>
<accession>A0ABQ8Z514</accession>